<feature type="transmembrane region" description="Helical" evidence="18">
    <location>
        <begin position="299"/>
        <end position="322"/>
    </location>
</feature>
<dbReference type="AlphaFoldDB" id="A0A3Q8G6Q5"/>
<comment type="similarity">
    <text evidence="3 18">Belongs to the complex I subunit 2 family.</text>
</comment>
<dbReference type="InterPro" id="IPR001750">
    <property type="entry name" value="ND/Mrp_TM"/>
</dbReference>
<evidence type="ECO:0000313" key="21">
    <source>
        <dbReference type="EMBL" id="QBM08588.1"/>
    </source>
</evidence>
<gene>
    <name evidence="20" type="primary">nad2</name>
</gene>
<evidence type="ECO:0000256" key="6">
    <source>
        <dbReference type="ARBA" id="ARBA00022448"/>
    </source>
</evidence>
<keyword evidence="8 18" id="KW-0812">Transmembrane</keyword>
<keyword evidence="9 18" id="KW-0999">Mitochondrion inner membrane</keyword>
<dbReference type="InterPro" id="IPR003917">
    <property type="entry name" value="NADH_UbQ_OxRdtase_chain2"/>
</dbReference>
<evidence type="ECO:0000256" key="4">
    <source>
        <dbReference type="ARBA" id="ARBA00012944"/>
    </source>
</evidence>
<feature type="transmembrane region" description="Helical" evidence="18">
    <location>
        <begin position="57"/>
        <end position="82"/>
    </location>
</feature>
<evidence type="ECO:0000313" key="23">
    <source>
        <dbReference type="EMBL" id="QBM08887.1"/>
    </source>
</evidence>
<evidence type="ECO:0000256" key="16">
    <source>
        <dbReference type="ARBA" id="ARBA00023136"/>
    </source>
</evidence>
<protein>
    <recommendedName>
        <fullName evidence="5 18">NADH-ubiquinone oxidoreductase chain 2</fullName>
        <ecNumber evidence="4 18">7.1.1.2</ecNumber>
    </recommendedName>
</protein>
<keyword evidence="7 18" id="KW-0679">Respiratory chain</keyword>
<keyword evidence="6" id="KW-0813">Transport</keyword>
<feature type="domain" description="NADH:quinone oxidoreductase/Mrp antiporter transmembrane" evidence="19">
    <location>
        <begin position="83"/>
        <end position="272"/>
    </location>
</feature>
<dbReference type="GO" id="GO:0008137">
    <property type="term" value="F:NADH dehydrogenase (ubiquinone) activity"/>
    <property type="evidence" value="ECO:0007669"/>
    <property type="project" value="UniProtKB-EC"/>
</dbReference>
<evidence type="ECO:0000256" key="17">
    <source>
        <dbReference type="ARBA" id="ARBA00049551"/>
    </source>
</evidence>
<feature type="transmembrane region" description="Helical" evidence="18">
    <location>
        <begin position="129"/>
        <end position="151"/>
    </location>
</feature>
<feature type="transmembrane region" description="Helical" evidence="18">
    <location>
        <begin position="226"/>
        <end position="246"/>
    </location>
</feature>
<feature type="transmembrane region" description="Helical" evidence="18">
    <location>
        <begin position="186"/>
        <end position="205"/>
    </location>
</feature>
<name>A0A3Q8G6Q5_9HEMI</name>
<dbReference type="EMBL" id="MH937652">
    <property type="protein sequence ID" value="QBM08887.1"/>
    <property type="molecule type" value="Genomic_DNA"/>
</dbReference>
<dbReference type="EMBL" id="MH937657">
    <property type="protein sequence ID" value="QBM08952.1"/>
    <property type="molecule type" value="Genomic_DNA"/>
</dbReference>
<comment type="catalytic activity">
    <reaction evidence="17 18">
        <text>a ubiquinone + NADH + 5 H(+)(in) = a ubiquinol + NAD(+) + 4 H(+)(out)</text>
        <dbReference type="Rhea" id="RHEA:29091"/>
        <dbReference type="Rhea" id="RHEA-COMP:9565"/>
        <dbReference type="Rhea" id="RHEA-COMP:9566"/>
        <dbReference type="ChEBI" id="CHEBI:15378"/>
        <dbReference type="ChEBI" id="CHEBI:16389"/>
        <dbReference type="ChEBI" id="CHEBI:17976"/>
        <dbReference type="ChEBI" id="CHEBI:57540"/>
        <dbReference type="ChEBI" id="CHEBI:57945"/>
        <dbReference type="EC" id="7.1.1.2"/>
    </reaction>
</comment>
<evidence type="ECO:0000313" key="24">
    <source>
        <dbReference type="EMBL" id="QBM08900.1"/>
    </source>
</evidence>
<proteinExistence type="inferred from homology"/>
<evidence type="ECO:0000256" key="11">
    <source>
        <dbReference type="ARBA" id="ARBA00022982"/>
    </source>
</evidence>
<keyword evidence="12 18" id="KW-1133">Transmembrane helix</keyword>
<evidence type="ECO:0000256" key="1">
    <source>
        <dbReference type="ARBA" id="ARBA00003257"/>
    </source>
</evidence>
<evidence type="ECO:0000256" key="18">
    <source>
        <dbReference type="RuleBase" id="RU003403"/>
    </source>
</evidence>
<evidence type="ECO:0000256" key="12">
    <source>
        <dbReference type="ARBA" id="ARBA00022989"/>
    </source>
</evidence>
<dbReference type="PANTHER" id="PTHR46552">
    <property type="entry name" value="NADH-UBIQUINONE OXIDOREDUCTASE CHAIN 2"/>
    <property type="match status" value="1"/>
</dbReference>
<evidence type="ECO:0000256" key="5">
    <source>
        <dbReference type="ARBA" id="ARBA00021008"/>
    </source>
</evidence>
<dbReference type="GO" id="GO:0005743">
    <property type="term" value="C:mitochondrial inner membrane"/>
    <property type="evidence" value="ECO:0007669"/>
    <property type="project" value="UniProtKB-SubCell"/>
</dbReference>
<dbReference type="EMBL" id="MH937653">
    <property type="protein sequence ID" value="QBM08900.1"/>
    <property type="molecule type" value="Genomic_DNA"/>
</dbReference>
<evidence type="ECO:0000313" key="20">
    <source>
        <dbReference type="EMBL" id="AWV83471.1"/>
    </source>
</evidence>
<keyword evidence="11 18" id="KW-0249">Electron transport</keyword>
<dbReference type="PRINTS" id="PR01436">
    <property type="entry name" value="NADHDHGNASE2"/>
</dbReference>
<reference evidence="21" key="2">
    <citation type="journal article" date="2019" name="Mol. Biol. Evol.">
        <title>Mitochondrial genomics reveals shared phylogeographic patterns and demographic history among three periodical cicada species groups.</title>
        <authorList>
            <person name="Du Z."/>
            <person name="Hasegawa H."/>
            <person name="Cooley J.R."/>
            <person name="Simon C."/>
            <person name="Yoshimura J."/>
            <person name="Cai W."/>
            <person name="Sota T."/>
            <person name="Li H."/>
        </authorList>
    </citation>
    <scope>NUCLEOTIDE SEQUENCE</scope>
    <source>
        <strain evidence="21">MT49</strain>
        <strain evidence="22">MT50</strain>
        <strain evidence="23">MT72</strain>
        <strain evidence="24">MT73</strain>
        <strain evidence="25">MT74</strain>
        <strain evidence="26">MT75</strain>
        <strain evidence="27">MT77</strain>
    </source>
</reference>
<evidence type="ECO:0000256" key="10">
    <source>
        <dbReference type="ARBA" id="ARBA00022967"/>
    </source>
</evidence>
<comment type="function">
    <text evidence="18">Core subunit of the mitochondrial membrane respiratory chain NADH dehydrogenase (Complex I) which catalyzes electron transfer from NADH through the respiratory chain, using ubiquinone as an electron acceptor. Essential for the catalytic activity and assembly of complex I.</text>
</comment>
<evidence type="ECO:0000313" key="26">
    <source>
        <dbReference type="EMBL" id="QBM08926.1"/>
    </source>
</evidence>
<evidence type="ECO:0000256" key="9">
    <source>
        <dbReference type="ARBA" id="ARBA00022792"/>
    </source>
</evidence>
<organism evidence="20">
    <name type="scientific">Magicicada cassinii</name>
    <name type="common">seventeen-year cicada</name>
    <dbReference type="NCBI Taxonomy" id="38086"/>
    <lineage>
        <taxon>Eukaryota</taxon>
        <taxon>Metazoa</taxon>
        <taxon>Ecdysozoa</taxon>
        <taxon>Arthropoda</taxon>
        <taxon>Hexapoda</taxon>
        <taxon>Insecta</taxon>
        <taxon>Pterygota</taxon>
        <taxon>Neoptera</taxon>
        <taxon>Paraneoptera</taxon>
        <taxon>Hemiptera</taxon>
        <taxon>Auchenorrhyncha</taxon>
        <taxon>Cicadoidea</taxon>
        <taxon>Cicadidae</taxon>
        <taxon>Cicadettinae</taxon>
        <taxon>Lamotialnini</taxon>
        <taxon>Magicicada</taxon>
        <taxon>cassini group</taxon>
    </lineage>
</organism>
<geneLocation type="mitochondrion" evidence="20"/>
<comment type="function">
    <text evidence="1">Core subunit of the mitochondrial membrane respiratory chain NADH dehydrogenase (Complex I) that is believed to belong to the minimal assembly required for catalysis. Complex I functions in the transfer of electrons from NADH to the respiratory chain. The immediate electron acceptor for the enzyme is believed to be ubiquinone.</text>
</comment>
<dbReference type="EMBL" id="MH937655">
    <property type="protein sequence ID" value="QBM08926.1"/>
    <property type="molecule type" value="Genomic_DNA"/>
</dbReference>
<evidence type="ECO:0000259" key="19">
    <source>
        <dbReference type="Pfam" id="PF00361"/>
    </source>
</evidence>
<keyword evidence="14 18" id="KW-0830">Ubiquinone</keyword>
<evidence type="ECO:0000256" key="8">
    <source>
        <dbReference type="ARBA" id="ARBA00022692"/>
    </source>
</evidence>
<evidence type="ECO:0000256" key="3">
    <source>
        <dbReference type="ARBA" id="ARBA00007012"/>
    </source>
</evidence>
<evidence type="ECO:0000313" key="22">
    <source>
        <dbReference type="EMBL" id="QBM08601.1"/>
    </source>
</evidence>
<feature type="transmembrane region" description="Helical" evidence="18">
    <location>
        <begin position="103"/>
        <end position="123"/>
    </location>
</feature>
<feature type="transmembrane region" description="Helical" evidence="18">
    <location>
        <begin position="7"/>
        <end position="28"/>
    </location>
</feature>
<dbReference type="EMBL" id="MH937630">
    <property type="protein sequence ID" value="QBM08601.1"/>
    <property type="molecule type" value="Genomic_DNA"/>
</dbReference>
<keyword evidence="10 18" id="KW-1278">Translocase</keyword>
<evidence type="ECO:0000256" key="2">
    <source>
        <dbReference type="ARBA" id="ARBA00004448"/>
    </source>
</evidence>
<sequence>MKKNSSYMVFVAFLFFGIMLAICSNNWLGCWMGIEMNMVSFLPFMMNKMSIYSSESMIKYFIIQSMGSSLLFLFVIILGMLFQVKYFIVISLMIKIGSPPFHYWYVSVIDGLSWLVSFLIMTIQKFIPIILLSYLDMSLILFIVLSCIWGSLGGLCYSSIRKILAYSSIYNLSWIFSGVMLMNYMWLVYFLIYSLSLFLTCYLFWMNNMNYLNQIFILFNNSIKSLMLMIIFMSMGGLPPFLGFFPKFMMIYCLLINKMYFLCLILVMTALLVLFYYLRIMMAGLMMNNMSLKMSDLSLNNTLFMVNSLLIGFMVVALFNIMN</sequence>
<evidence type="ECO:0000313" key="25">
    <source>
        <dbReference type="EMBL" id="QBM08913.1"/>
    </source>
</evidence>
<comment type="subcellular location">
    <subcellularLocation>
        <location evidence="2 18">Mitochondrion inner membrane</location>
        <topology evidence="2 18">Multi-pass membrane protein</topology>
    </subcellularLocation>
</comment>
<evidence type="ECO:0000256" key="7">
    <source>
        <dbReference type="ARBA" id="ARBA00022660"/>
    </source>
</evidence>
<dbReference type="InterPro" id="IPR050175">
    <property type="entry name" value="Complex_I_Subunit_2"/>
</dbReference>
<keyword evidence="13 18" id="KW-0520">NAD</keyword>
<dbReference type="EMBL" id="MG737739">
    <property type="protein sequence ID" value="AWV83471.1"/>
    <property type="molecule type" value="Genomic_DNA"/>
</dbReference>
<feature type="transmembrane region" description="Helical" evidence="18">
    <location>
        <begin position="258"/>
        <end position="278"/>
    </location>
</feature>
<reference evidence="20" key="1">
    <citation type="journal article" date="2018" name="J. Hered.">
        <title>One hundred mitochondrial genomes of cicadas.</title>
        <authorList>
            <person name="Lukasik P."/>
            <person name="Chong R.A."/>
            <person name="Nazario K."/>
            <person name="Matsuura Y."/>
            <person name="Bublitz D."/>
            <person name="Campbell M.A."/>
            <person name="Meyer M."/>
            <person name="Van Leuven J.T."/>
            <person name="Pessacq P."/>
            <person name="Veloso C."/>
            <person name="Simon C."/>
            <person name="McCutcheon J.P."/>
        </authorList>
    </citation>
    <scope>NUCLEOTIDE SEQUENCE</scope>
    <source>
        <strain evidence="20">MAGCAS</strain>
        <tissue evidence="20">Bacteriome</tissue>
    </source>
</reference>
<keyword evidence="15 18" id="KW-0496">Mitochondrion</keyword>
<evidence type="ECO:0000256" key="14">
    <source>
        <dbReference type="ARBA" id="ARBA00023075"/>
    </source>
</evidence>
<evidence type="ECO:0000256" key="13">
    <source>
        <dbReference type="ARBA" id="ARBA00023027"/>
    </source>
</evidence>
<dbReference type="PANTHER" id="PTHR46552:SF1">
    <property type="entry name" value="NADH-UBIQUINONE OXIDOREDUCTASE CHAIN 2"/>
    <property type="match status" value="1"/>
</dbReference>
<dbReference type="GO" id="GO:0006120">
    <property type="term" value="P:mitochondrial electron transport, NADH to ubiquinone"/>
    <property type="evidence" value="ECO:0007669"/>
    <property type="project" value="InterPro"/>
</dbReference>
<dbReference type="Pfam" id="PF00361">
    <property type="entry name" value="Proton_antipo_M"/>
    <property type="match status" value="1"/>
</dbReference>
<evidence type="ECO:0000256" key="15">
    <source>
        <dbReference type="ARBA" id="ARBA00023128"/>
    </source>
</evidence>
<evidence type="ECO:0000313" key="27">
    <source>
        <dbReference type="EMBL" id="QBM08952.1"/>
    </source>
</evidence>
<dbReference type="EC" id="7.1.1.2" evidence="4 18"/>
<accession>A0A3Q8G6Q5</accession>
<keyword evidence="16 18" id="KW-0472">Membrane</keyword>
<dbReference type="EMBL" id="MH937654">
    <property type="protein sequence ID" value="QBM08913.1"/>
    <property type="molecule type" value="Genomic_DNA"/>
</dbReference>
<dbReference type="EMBL" id="MH937629">
    <property type="protein sequence ID" value="QBM08588.1"/>
    <property type="molecule type" value="Genomic_DNA"/>
</dbReference>